<feature type="compositionally biased region" description="Polar residues" evidence="1">
    <location>
        <begin position="74"/>
        <end position="84"/>
    </location>
</feature>
<organism evidence="2">
    <name type="scientific">Tanacetum cinerariifolium</name>
    <name type="common">Dalmatian daisy</name>
    <name type="synonym">Chrysanthemum cinerariifolium</name>
    <dbReference type="NCBI Taxonomy" id="118510"/>
    <lineage>
        <taxon>Eukaryota</taxon>
        <taxon>Viridiplantae</taxon>
        <taxon>Streptophyta</taxon>
        <taxon>Embryophyta</taxon>
        <taxon>Tracheophyta</taxon>
        <taxon>Spermatophyta</taxon>
        <taxon>Magnoliopsida</taxon>
        <taxon>eudicotyledons</taxon>
        <taxon>Gunneridae</taxon>
        <taxon>Pentapetalae</taxon>
        <taxon>asterids</taxon>
        <taxon>campanulids</taxon>
        <taxon>Asterales</taxon>
        <taxon>Asteraceae</taxon>
        <taxon>Asteroideae</taxon>
        <taxon>Anthemideae</taxon>
        <taxon>Anthemidinae</taxon>
        <taxon>Tanacetum</taxon>
    </lineage>
</organism>
<protein>
    <submittedName>
        <fullName evidence="2">Uncharacterized protein</fullName>
    </submittedName>
</protein>
<feature type="non-terminal residue" evidence="2">
    <location>
        <position position="1"/>
    </location>
</feature>
<sequence length="93" mass="10200">NVQDDAEMFDLDSLHGEEVVAIKSDKVVKEVVYVAQVNTATTIVTTEEITLEKALEALKTLKPKVKGVVIQEPGESTTTTISSKKLQDKVKEK</sequence>
<gene>
    <name evidence="2" type="ORF">Tci_868821</name>
</gene>
<proteinExistence type="predicted"/>
<comment type="caution">
    <text evidence="2">The sequence shown here is derived from an EMBL/GenBank/DDBJ whole genome shotgun (WGS) entry which is preliminary data.</text>
</comment>
<dbReference type="EMBL" id="BKCJ011162689">
    <property type="protein sequence ID" value="GFC96851.1"/>
    <property type="molecule type" value="Genomic_DNA"/>
</dbReference>
<evidence type="ECO:0000256" key="1">
    <source>
        <dbReference type="SAM" id="MobiDB-lite"/>
    </source>
</evidence>
<name>A0A699SGQ2_TANCI</name>
<feature type="region of interest" description="Disordered" evidence="1">
    <location>
        <begin position="73"/>
        <end position="93"/>
    </location>
</feature>
<reference evidence="2" key="1">
    <citation type="journal article" date="2019" name="Sci. Rep.">
        <title>Draft genome of Tanacetum cinerariifolium, the natural source of mosquito coil.</title>
        <authorList>
            <person name="Yamashiro T."/>
            <person name="Shiraishi A."/>
            <person name="Satake H."/>
            <person name="Nakayama K."/>
        </authorList>
    </citation>
    <scope>NUCLEOTIDE SEQUENCE</scope>
</reference>
<accession>A0A699SGQ2</accession>
<evidence type="ECO:0000313" key="2">
    <source>
        <dbReference type="EMBL" id="GFC96851.1"/>
    </source>
</evidence>
<dbReference type="AlphaFoldDB" id="A0A699SGQ2"/>